<proteinExistence type="predicted"/>
<feature type="domain" description="Secretion system C-terminal sorting" evidence="3">
    <location>
        <begin position="169"/>
        <end position="240"/>
    </location>
</feature>
<evidence type="ECO:0000256" key="2">
    <source>
        <dbReference type="SAM" id="SignalP"/>
    </source>
</evidence>
<dbReference type="Proteomes" id="UP000626242">
    <property type="component" value="Unassembled WGS sequence"/>
</dbReference>
<sequence>MKKIYILIFAVLSSVAWSQPYSHLLQSTDWTIMKINWYGTDYYPPESFKESGKVIFNAQNNTFESRFFNYCTGQLTFGPNNAAYFQLQNLVRSYIDIWDPGLQEMRDFDNIVMDFYYPSQPLDRFYFEYNEVSAGRNLVVTNPAGHKIFYSNLVLGSSGVLTSDKCGTIYPNPAKNEFYIKPAKNGLGKIHVEIFDATGKLVSTQKISGSEAVDTHALPNGVYVVKALGRDTNYSTKLLIKK</sequence>
<evidence type="ECO:0000259" key="3">
    <source>
        <dbReference type="Pfam" id="PF18962"/>
    </source>
</evidence>
<dbReference type="EMBL" id="JACSPS010000002">
    <property type="protein sequence ID" value="MBD8017901.1"/>
    <property type="molecule type" value="Genomic_DNA"/>
</dbReference>
<evidence type="ECO:0000313" key="4">
    <source>
        <dbReference type="EMBL" id="MBD8017901.1"/>
    </source>
</evidence>
<keyword evidence="1 2" id="KW-0732">Signal</keyword>
<evidence type="ECO:0000256" key="1">
    <source>
        <dbReference type="ARBA" id="ARBA00022729"/>
    </source>
</evidence>
<feature type="signal peptide" evidence="2">
    <location>
        <begin position="1"/>
        <end position="18"/>
    </location>
</feature>
<comment type="caution">
    <text evidence="4">The sequence shown here is derived from an EMBL/GenBank/DDBJ whole genome shotgun (WGS) entry which is preliminary data.</text>
</comment>
<dbReference type="NCBIfam" id="TIGR04183">
    <property type="entry name" value="Por_Secre_tail"/>
    <property type="match status" value="1"/>
</dbReference>
<gene>
    <name evidence="4" type="ORF">H9628_05405</name>
</gene>
<organism evidence="4 5">
    <name type="scientific">Kaistella pullorum</name>
    <dbReference type="NCBI Taxonomy" id="2763074"/>
    <lineage>
        <taxon>Bacteria</taxon>
        <taxon>Pseudomonadati</taxon>
        <taxon>Bacteroidota</taxon>
        <taxon>Flavobacteriia</taxon>
        <taxon>Flavobacteriales</taxon>
        <taxon>Weeksellaceae</taxon>
        <taxon>Chryseobacterium group</taxon>
        <taxon>Kaistella</taxon>
    </lineage>
</organism>
<feature type="chain" id="PRO_5046541737" evidence="2">
    <location>
        <begin position="19"/>
        <end position="242"/>
    </location>
</feature>
<accession>A0ABR8WMJ1</accession>
<reference evidence="4 5" key="1">
    <citation type="submission" date="2020-08" db="EMBL/GenBank/DDBJ databases">
        <title>A Genomic Blueprint of the Chicken Gut Microbiome.</title>
        <authorList>
            <person name="Gilroy R."/>
            <person name="Ravi A."/>
            <person name="Getino M."/>
            <person name="Pursley I."/>
            <person name="Horton D.L."/>
            <person name="Alikhan N.-F."/>
            <person name="Baker D."/>
            <person name="Gharbi K."/>
            <person name="Hall N."/>
            <person name="Watson M."/>
            <person name="Adriaenssens E.M."/>
            <person name="Foster-Nyarko E."/>
            <person name="Jarju S."/>
            <person name="Secka A."/>
            <person name="Antonio M."/>
            <person name="Oren A."/>
            <person name="Chaudhuri R."/>
            <person name="La Ragione R.M."/>
            <person name="Hildebrand F."/>
            <person name="Pallen M.J."/>
        </authorList>
    </citation>
    <scope>NUCLEOTIDE SEQUENCE [LARGE SCALE GENOMIC DNA]</scope>
    <source>
        <strain evidence="4 5">Sa1CVA4</strain>
    </source>
</reference>
<protein>
    <submittedName>
        <fullName evidence="4">T9SS type A sorting domain-containing protein</fullName>
    </submittedName>
</protein>
<name>A0ABR8WMJ1_9FLAO</name>
<dbReference type="InterPro" id="IPR026444">
    <property type="entry name" value="Secre_tail"/>
</dbReference>
<dbReference type="Pfam" id="PF18962">
    <property type="entry name" value="Por_Secre_tail"/>
    <property type="match status" value="1"/>
</dbReference>
<keyword evidence="5" id="KW-1185">Reference proteome</keyword>
<dbReference type="RefSeq" id="WP_251833108.1">
    <property type="nucleotide sequence ID" value="NZ_JACSPS010000002.1"/>
</dbReference>
<evidence type="ECO:0000313" key="5">
    <source>
        <dbReference type="Proteomes" id="UP000626242"/>
    </source>
</evidence>